<dbReference type="Proteomes" id="UP000199502">
    <property type="component" value="Unassembled WGS sequence"/>
</dbReference>
<name>A0A1G5FTU8_9RHOB</name>
<accession>A0A1G5FTU8</accession>
<keyword evidence="2" id="KW-1185">Reference proteome</keyword>
<dbReference type="AlphaFoldDB" id="A0A1G5FTU8"/>
<proteinExistence type="predicted"/>
<organism evidence="1 2">
    <name type="scientific">Paracoccus tibetensis</name>
    <dbReference type="NCBI Taxonomy" id="336292"/>
    <lineage>
        <taxon>Bacteria</taxon>
        <taxon>Pseudomonadati</taxon>
        <taxon>Pseudomonadota</taxon>
        <taxon>Alphaproteobacteria</taxon>
        <taxon>Rhodobacterales</taxon>
        <taxon>Paracoccaceae</taxon>
        <taxon>Paracoccus</taxon>
    </lineage>
</organism>
<dbReference type="EMBL" id="FMVT01000004">
    <property type="protein sequence ID" value="SCY42683.1"/>
    <property type="molecule type" value="Genomic_DNA"/>
</dbReference>
<protein>
    <submittedName>
        <fullName evidence="1">Uncharacterized protein</fullName>
    </submittedName>
</protein>
<evidence type="ECO:0000313" key="2">
    <source>
        <dbReference type="Proteomes" id="UP000199502"/>
    </source>
</evidence>
<sequence length="246" mass="26867">MSSCYGVAHGKPDTERQLGEIHEAGDRFQLRGTCDQASADHVIALRQGLIWKREKREGEALSRIGGLSSAISWDQVDTRLPVPLQRGDLQCGSSASGSRAAPSIVFLNGELVALERLVPADQPVRHGQDDRFLPAGHPSGVRIRKIRDAQDASVIKGHGAGTIGLFQIQVTPLTPRRMASSDRRRTTVSPIAIFFCRKLNPVTSGMLSRPGMVRRSPSALAQADHLVAVRPSDDPRSCVRTRFRRP</sequence>
<reference evidence="1 2" key="1">
    <citation type="submission" date="2016-10" db="EMBL/GenBank/DDBJ databases">
        <authorList>
            <person name="de Groot N.N."/>
        </authorList>
    </citation>
    <scope>NUCLEOTIDE SEQUENCE [LARGE SCALE GENOMIC DNA]</scope>
    <source>
        <strain evidence="1 2">CGMCC 1.8925</strain>
    </source>
</reference>
<gene>
    <name evidence="1" type="ORF">SAMN05660710_01561</name>
</gene>
<evidence type="ECO:0000313" key="1">
    <source>
        <dbReference type="EMBL" id="SCY42683.1"/>
    </source>
</evidence>